<dbReference type="AlphaFoldDB" id="A0A814DIQ7"/>
<comment type="caution">
    <text evidence="3">The sequence shown here is derived from an EMBL/GenBank/DDBJ whole genome shotgun (WGS) entry which is preliminary data.</text>
</comment>
<name>A0A814DIQ7_9BILA</name>
<dbReference type="SUPFAM" id="SSF53383">
    <property type="entry name" value="PLP-dependent transferases"/>
    <property type="match status" value="1"/>
</dbReference>
<dbReference type="Pfam" id="PF00266">
    <property type="entry name" value="Aminotran_5"/>
    <property type="match status" value="1"/>
</dbReference>
<dbReference type="PANTHER" id="PTHR43092:SF2">
    <property type="entry name" value="HERCYNYLCYSTEINE SULFOXIDE LYASE"/>
    <property type="match status" value="1"/>
</dbReference>
<evidence type="ECO:0000259" key="2">
    <source>
        <dbReference type="Pfam" id="PF00266"/>
    </source>
</evidence>
<dbReference type="EMBL" id="CAJNOC010002851">
    <property type="protein sequence ID" value="CAF0954960.1"/>
    <property type="molecule type" value="Genomic_DNA"/>
</dbReference>
<reference evidence="3" key="1">
    <citation type="submission" date="2021-02" db="EMBL/GenBank/DDBJ databases">
        <authorList>
            <person name="Nowell W R."/>
        </authorList>
    </citation>
    <scope>NUCLEOTIDE SEQUENCE</scope>
    <source>
        <strain evidence="3">Ploen Becks lab</strain>
    </source>
</reference>
<dbReference type="InterPro" id="IPR015421">
    <property type="entry name" value="PyrdxlP-dep_Trfase_major"/>
</dbReference>
<gene>
    <name evidence="3" type="ORF">OXX778_LOCUS14145</name>
</gene>
<keyword evidence="4" id="KW-1185">Reference proteome</keyword>
<evidence type="ECO:0000313" key="3">
    <source>
        <dbReference type="EMBL" id="CAF0954960.1"/>
    </source>
</evidence>
<evidence type="ECO:0000313" key="4">
    <source>
        <dbReference type="Proteomes" id="UP000663879"/>
    </source>
</evidence>
<keyword evidence="1" id="KW-0663">Pyridoxal phosphate</keyword>
<organism evidence="3 4">
    <name type="scientific">Brachionus calyciflorus</name>
    <dbReference type="NCBI Taxonomy" id="104777"/>
    <lineage>
        <taxon>Eukaryota</taxon>
        <taxon>Metazoa</taxon>
        <taxon>Spiralia</taxon>
        <taxon>Gnathifera</taxon>
        <taxon>Rotifera</taxon>
        <taxon>Eurotatoria</taxon>
        <taxon>Monogononta</taxon>
        <taxon>Pseudotrocha</taxon>
        <taxon>Ploima</taxon>
        <taxon>Brachionidae</taxon>
        <taxon>Brachionus</taxon>
    </lineage>
</organism>
<proteinExistence type="predicted"/>
<dbReference type="Proteomes" id="UP000663879">
    <property type="component" value="Unassembled WGS sequence"/>
</dbReference>
<dbReference type="PANTHER" id="PTHR43092">
    <property type="entry name" value="L-CYSTEINE DESULFHYDRASE"/>
    <property type="match status" value="1"/>
</dbReference>
<dbReference type="Gene3D" id="3.40.640.10">
    <property type="entry name" value="Type I PLP-dependent aspartate aminotransferase-like (Major domain)"/>
    <property type="match status" value="1"/>
</dbReference>
<dbReference type="OrthoDB" id="5978656at2759"/>
<dbReference type="InterPro" id="IPR000192">
    <property type="entry name" value="Aminotrans_V_dom"/>
</dbReference>
<dbReference type="InterPro" id="IPR015424">
    <property type="entry name" value="PyrdxlP-dep_Trfase"/>
</dbReference>
<evidence type="ECO:0000256" key="1">
    <source>
        <dbReference type="ARBA" id="ARBA00022898"/>
    </source>
</evidence>
<dbReference type="Gene3D" id="3.90.1150.10">
    <property type="entry name" value="Aspartate Aminotransferase, domain 1"/>
    <property type="match status" value="1"/>
</dbReference>
<accession>A0A814DIQ7</accession>
<sequence>MTETKRDFGSFHSSNVEELIHQSELDYKSPSLSVVFDSTKFKDLNFGSLELKKQLFYLSGDFCFLNHGAFGLSFKPVIDYVHDWKCYAESQPLRFNDRQIIPLLVDLIRKFAKLIFKCKPNEMALVENCTFAFNSLINSLTLKKGEKIFILSTTYGVYKKILREYCDKNEVILIEEQISFPINDKIELETQTLKKLELNLIKDENEHKIKLILIDHIPSNQPFLMPIEKISNYCKSKRPDILFVVDAAHSLGSVKNFTFDKYPNVDILFTNCHKWFCGPKGTGFVYVKENINFKLRPCVHSHGINSGFNSEFIWTGLKDYSIFLGLYANLDLWLNCFGGMDGPIDYCYSLIREASIYLKNLWDTGYMVDYSLCSTMVCVRLPIKFVRNILGKVGRENENISYDQAEVIQNYFYFNHSIEVPVKCVQNNLYVRLSAHIYNRIQDYELLGDVVMANLE</sequence>
<feature type="domain" description="Aminotransferase class V" evidence="2">
    <location>
        <begin position="121"/>
        <end position="299"/>
    </location>
</feature>
<dbReference type="InterPro" id="IPR015422">
    <property type="entry name" value="PyrdxlP-dep_Trfase_small"/>
</dbReference>
<protein>
    <recommendedName>
        <fullName evidence="2">Aminotransferase class V domain-containing protein</fullName>
    </recommendedName>
</protein>